<dbReference type="STRING" id="1423739.FC85_GL000763"/>
<accession>A0A0R1SH20</accession>
<evidence type="ECO:0000313" key="5">
    <source>
        <dbReference type="Proteomes" id="UP000052013"/>
    </source>
</evidence>
<dbReference type="PROSITE" id="PS50893">
    <property type="entry name" value="ABC_TRANSPORTER_2"/>
    <property type="match status" value="1"/>
</dbReference>
<sequence length="227" mass="25282">MKLSTTGLTKTYGKNVALNGVSIDIPSGEIIGLVGHNGSGKTTFLEILAGLKKPTSGTLSYKPNKDFKRKLGVVLQENEFYPDAKVKEILELFGSFYSKHESIDSVLIKTKTKRFSNEYYRNLSGGMKQRVNIAVALLNAPDLLILDEPTTGLDPIARRDLWSLISSVGHRTTTIVSSHYMDEVERNCDQLVMLKRGKVLMNDTVSNIVKQTGKSLEDIYIEKNEVR</sequence>
<dbReference type="Proteomes" id="UP000052013">
    <property type="component" value="Unassembled WGS sequence"/>
</dbReference>
<protein>
    <submittedName>
        <fullName evidence="4">Abc transporter, atp-binding protein</fullName>
    </submittedName>
</protein>
<dbReference type="CDD" id="cd03230">
    <property type="entry name" value="ABC_DR_subfamily_A"/>
    <property type="match status" value="1"/>
</dbReference>
<evidence type="ECO:0000259" key="3">
    <source>
        <dbReference type="PROSITE" id="PS50893"/>
    </source>
</evidence>
<dbReference type="Pfam" id="PF00005">
    <property type="entry name" value="ABC_tran"/>
    <property type="match status" value="1"/>
</dbReference>
<evidence type="ECO:0000256" key="2">
    <source>
        <dbReference type="ARBA" id="ARBA00022840"/>
    </source>
</evidence>
<proteinExistence type="predicted"/>
<feature type="domain" description="ABC transporter" evidence="3">
    <location>
        <begin position="3"/>
        <end position="221"/>
    </location>
</feature>
<dbReference type="InterPro" id="IPR017871">
    <property type="entry name" value="ABC_transporter-like_CS"/>
</dbReference>
<dbReference type="Gene3D" id="3.40.50.300">
    <property type="entry name" value="P-loop containing nucleotide triphosphate hydrolases"/>
    <property type="match status" value="1"/>
</dbReference>
<dbReference type="SUPFAM" id="SSF52540">
    <property type="entry name" value="P-loop containing nucleoside triphosphate hydrolases"/>
    <property type="match status" value="1"/>
</dbReference>
<name>A0A0R1SH20_9LACO</name>
<dbReference type="InterPro" id="IPR027417">
    <property type="entry name" value="P-loop_NTPase"/>
</dbReference>
<dbReference type="PANTHER" id="PTHR43038">
    <property type="entry name" value="ATP-BINDING CASSETTE, SUB-FAMILY H, MEMBER 1"/>
    <property type="match status" value="1"/>
</dbReference>
<dbReference type="AlphaFoldDB" id="A0A0R1SH20"/>
<keyword evidence="1" id="KW-0547">Nucleotide-binding</keyword>
<reference evidence="4 5" key="1">
    <citation type="journal article" date="2015" name="Genome Announc.">
        <title>Expanding the biotechnology potential of lactobacilli through comparative genomics of 213 strains and associated genera.</title>
        <authorList>
            <person name="Sun Z."/>
            <person name="Harris H.M."/>
            <person name="McCann A."/>
            <person name="Guo C."/>
            <person name="Argimon S."/>
            <person name="Zhang W."/>
            <person name="Yang X."/>
            <person name="Jeffery I.B."/>
            <person name="Cooney J.C."/>
            <person name="Kagawa T.F."/>
            <person name="Liu W."/>
            <person name="Song Y."/>
            <person name="Salvetti E."/>
            <person name="Wrobel A."/>
            <person name="Rasinkangas P."/>
            <person name="Parkhill J."/>
            <person name="Rea M.C."/>
            <person name="O'Sullivan O."/>
            <person name="Ritari J."/>
            <person name="Douillard F.P."/>
            <person name="Paul Ross R."/>
            <person name="Yang R."/>
            <person name="Briner A.E."/>
            <person name="Felis G.E."/>
            <person name="de Vos W.M."/>
            <person name="Barrangou R."/>
            <person name="Klaenhammer T.R."/>
            <person name="Caufield P.W."/>
            <person name="Cui Y."/>
            <person name="Zhang H."/>
            <person name="O'Toole P.W."/>
        </authorList>
    </citation>
    <scope>NUCLEOTIDE SEQUENCE [LARGE SCALE GENOMIC DNA]</scope>
    <source>
        <strain evidence="4 5">DSM 14421</strain>
    </source>
</reference>
<dbReference type="InterPro" id="IPR003439">
    <property type="entry name" value="ABC_transporter-like_ATP-bd"/>
</dbReference>
<dbReference type="GO" id="GO:0016887">
    <property type="term" value="F:ATP hydrolysis activity"/>
    <property type="evidence" value="ECO:0007669"/>
    <property type="project" value="InterPro"/>
</dbReference>
<dbReference type="InterPro" id="IPR003593">
    <property type="entry name" value="AAA+_ATPase"/>
</dbReference>
<gene>
    <name evidence="4" type="ORF">FC85_GL000763</name>
</gene>
<evidence type="ECO:0000256" key="1">
    <source>
        <dbReference type="ARBA" id="ARBA00022741"/>
    </source>
</evidence>
<comment type="caution">
    <text evidence="4">The sequence shown here is derived from an EMBL/GenBank/DDBJ whole genome shotgun (WGS) entry which is preliminary data.</text>
</comment>
<dbReference type="RefSeq" id="WP_057865212.1">
    <property type="nucleotide sequence ID" value="NZ_AZEY01000079.1"/>
</dbReference>
<organism evidence="4 5">
    <name type="scientific">Lentilactobacillus diolivorans DSM 14421</name>
    <dbReference type="NCBI Taxonomy" id="1423739"/>
    <lineage>
        <taxon>Bacteria</taxon>
        <taxon>Bacillati</taxon>
        <taxon>Bacillota</taxon>
        <taxon>Bacilli</taxon>
        <taxon>Lactobacillales</taxon>
        <taxon>Lactobacillaceae</taxon>
        <taxon>Lentilactobacillus</taxon>
    </lineage>
</organism>
<dbReference type="PROSITE" id="PS00211">
    <property type="entry name" value="ABC_TRANSPORTER_1"/>
    <property type="match status" value="1"/>
</dbReference>
<dbReference type="EMBL" id="AZEY01000079">
    <property type="protein sequence ID" value="KRL64968.1"/>
    <property type="molecule type" value="Genomic_DNA"/>
</dbReference>
<dbReference type="SMART" id="SM00382">
    <property type="entry name" value="AAA"/>
    <property type="match status" value="1"/>
</dbReference>
<dbReference type="PANTHER" id="PTHR43038:SF3">
    <property type="entry name" value="ABC TRANSPORTER G FAMILY MEMBER 20 ISOFORM X1"/>
    <property type="match status" value="1"/>
</dbReference>
<keyword evidence="2 4" id="KW-0067">ATP-binding</keyword>
<dbReference type="GO" id="GO:0005524">
    <property type="term" value="F:ATP binding"/>
    <property type="evidence" value="ECO:0007669"/>
    <property type="project" value="UniProtKB-KW"/>
</dbReference>
<dbReference type="PATRIC" id="fig|1423739.3.peg.794"/>
<evidence type="ECO:0000313" key="4">
    <source>
        <dbReference type="EMBL" id="KRL64968.1"/>
    </source>
</evidence>